<feature type="transmembrane region" description="Helical" evidence="7">
    <location>
        <begin position="56"/>
        <end position="77"/>
    </location>
</feature>
<dbReference type="GO" id="GO:0022857">
    <property type="term" value="F:transmembrane transporter activity"/>
    <property type="evidence" value="ECO:0007669"/>
    <property type="project" value="InterPro"/>
</dbReference>
<dbReference type="EMBL" id="JAAGLQ010000266">
    <property type="protein sequence ID" value="NEA16526.1"/>
    <property type="molecule type" value="Genomic_DNA"/>
</dbReference>
<feature type="transmembrane region" description="Helical" evidence="7">
    <location>
        <begin position="352"/>
        <end position="370"/>
    </location>
</feature>
<protein>
    <submittedName>
        <fullName evidence="8">APC family permease</fullName>
    </submittedName>
</protein>
<feature type="transmembrane region" description="Helical" evidence="7">
    <location>
        <begin position="376"/>
        <end position="400"/>
    </location>
</feature>
<dbReference type="PANTHER" id="PTHR42770:SF16">
    <property type="entry name" value="AMINO ACID PERMEASE"/>
    <property type="match status" value="1"/>
</dbReference>
<feature type="transmembrane region" description="Helical" evidence="7">
    <location>
        <begin position="98"/>
        <end position="125"/>
    </location>
</feature>
<dbReference type="InterPro" id="IPR002293">
    <property type="entry name" value="AA/rel_permease1"/>
</dbReference>
<sequence>MSTTPSASTPRPREGGLSRSLTTPKIVFLIVAAAAPLSAMVGTVPLAFALGNGPGVPAMFVFAGLTLMCFCVGYAAISRTVVNAGGFYTYISYGLGRPPAVGGGLVAVLAYNAASVGLLGAFAYFARLVAASHGLDVRWEIWAALGLLVVGALGYRQIALSVRVLGVAMLCEVGILLLLAAAVLIRHGHAALPTVSFSPHTLTGAGVGVTMMYAFISFIGIESAALYGEEAHAPERSVPRATYVSVSLIALFYGFVSWIAVGAVGPGHIQDVAGSQLGDLFFRLSDDYLTATLTTVMQVLLCLSLFASWLALHNAANRYLFVLGREGVLPGALGTVHARHASPHRASLTQTAFSVLTATAFALAGLDPYLGITTSMLGLGTLGIVFLQAVACVSVIGYFWRRPDRHWWRTALAPALGFAGLAAGTSLVVTHFDTMTGTDNPVVGALPWLIVAAAVLGPLYALWIRSARPERYARLARADDRPEEPVEAAGPDVTDRVAAGR</sequence>
<organism evidence="8 9">
    <name type="scientific">Streptomyces halstedii</name>
    <dbReference type="NCBI Taxonomy" id="1944"/>
    <lineage>
        <taxon>Bacteria</taxon>
        <taxon>Bacillati</taxon>
        <taxon>Actinomycetota</taxon>
        <taxon>Actinomycetes</taxon>
        <taxon>Kitasatosporales</taxon>
        <taxon>Streptomycetaceae</taxon>
        <taxon>Streptomyces</taxon>
    </lineage>
</organism>
<evidence type="ECO:0000256" key="3">
    <source>
        <dbReference type="ARBA" id="ARBA00022692"/>
    </source>
</evidence>
<dbReference type="InterPro" id="IPR050367">
    <property type="entry name" value="APC_superfamily"/>
</dbReference>
<feature type="transmembrane region" description="Helical" evidence="7">
    <location>
        <begin position="248"/>
        <end position="269"/>
    </location>
</feature>
<dbReference type="PANTHER" id="PTHR42770">
    <property type="entry name" value="AMINO ACID TRANSPORTER-RELATED"/>
    <property type="match status" value="1"/>
</dbReference>
<proteinExistence type="predicted"/>
<dbReference type="PIRSF" id="PIRSF006060">
    <property type="entry name" value="AA_transporter"/>
    <property type="match status" value="1"/>
</dbReference>
<evidence type="ECO:0000256" key="4">
    <source>
        <dbReference type="ARBA" id="ARBA00022989"/>
    </source>
</evidence>
<feature type="transmembrane region" description="Helical" evidence="7">
    <location>
        <begin position="137"/>
        <end position="155"/>
    </location>
</feature>
<evidence type="ECO:0000256" key="5">
    <source>
        <dbReference type="ARBA" id="ARBA00023136"/>
    </source>
</evidence>
<feature type="transmembrane region" description="Helical" evidence="7">
    <location>
        <begin position="162"/>
        <end position="185"/>
    </location>
</feature>
<keyword evidence="5 7" id="KW-0472">Membrane</keyword>
<comment type="caution">
    <text evidence="8">The sequence shown here is derived from an EMBL/GenBank/DDBJ whole genome shotgun (WGS) entry which is preliminary data.</text>
</comment>
<evidence type="ECO:0000313" key="8">
    <source>
        <dbReference type="EMBL" id="NEA16526.1"/>
    </source>
</evidence>
<feature type="transmembrane region" description="Helical" evidence="7">
    <location>
        <begin position="205"/>
        <end position="227"/>
    </location>
</feature>
<keyword evidence="4 7" id="KW-1133">Transmembrane helix</keyword>
<gene>
    <name evidence="8" type="ORF">G3I29_13510</name>
</gene>
<accession>A0A6N9U3L7</accession>
<evidence type="ECO:0000256" key="7">
    <source>
        <dbReference type="SAM" id="Phobius"/>
    </source>
</evidence>
<comment type="subcellular location">
    <subcellularLocation>
        <location evidence="1">Cell membrane</location>
        <topology evidence="1">Multi-pass membrane protein</topology>
    </subcellularLocation>
</comment>
<keyword evidence="3 7" id="KW-0812">Transmembrane</keyword>
<feature type="transmembrane region" description="Helical" evidence="7">
    <location>
        <begin position="26"/>
        <end position="50"/>
    </location>
</feature>
<evidence type="ECO:0000256" key="1">
    <source>
        <dbReference type="ARBA" id="ARBA00004651"/>
    </source>
</evidence>
<dbReference type="RefSeq" id="WP_164344820.1">
    <property type="nucleotide sequence ID" value="NZ_JAAGLQ010000266.1"/>
</dbReference>
<dbReference type="GO" id="GO:0005886">
    <property type="term" value="C:plasma membrane"/>
    <property type="evidence" value="ECO:0007669"/>
    <property type="project" value="UniProtKB-SubCell"/>
</dbReference>
<dbReference type="Pfam" id="PF13520">
    <property type="entry name" value="AA_permease_2"/>
    <property type="match status" value="1"/>
</dbReference>
<keyword evidence="2" id="KW-1003">Cell membrane</keyword>
<feature type="transmembrane region" description="Helical" evidence="7">
    <location>
        <begin position="289"/>
        <end position="312"/>
    </location>
</feature>
<reference evidence="8 9" key="1">
    <citation type="submission" date="2020-01" db="EMBL/GenBank/DDBJ databases">
        <title>Insect and environment-associated Actinomycetes.</title>
        <authorList>
            <person name="Currrie C."/>
            <person name="Chevrette M."/>
            <person name="Carlson C."/>
            <person name="Stubbendieck R."/>
            <person name="Wendt-Pienkowski E."/>
        </authorList>
    </citation>
    <scope>NUCLEOTIDE SEQUENCE [LARGE SCALE GENOMIC DNA]</scope>
    <source>
        <strain evidence="8 9">SID11342</strain>
    </source>
</reference>
<evidence type="ECO:0000256" key="2">
    <source>
        <dbReference type="ARBA" id="ARBA00022475"/>
    </source>
</evidence>
<dbReference type="AlphaFoldDB" id="A0A6N9U3L7"/>
<feature type="transmembrane region" description="Helical" evidence="7">
    <location>
        <begin position="444"/>
        <end position="464"/>
    </location>
</feature>
<evidence type="ECO:0000313" key="9">
    <source>
        <dbReference type="Proteomes" id="UP000471293"/>
    </source>
</evidence>
<dbReference type="Gene3D" id="1.20.1740.10">
    <property type="entry name" value="Amino acid/polyamine transporter I"/>
    <property type="match status" value="1"/>
</dbReference>
<dbReference type="Proteomes" id="UP000471293">
    <property type="component" value="Unassembled WGS sequence"/>
</dbReference>
<name>A0A6N9U3L7_STRHA</name>
<feature type="transmembrane region" description="Helical" evidence="7">
    <location>
        <begin position="412"/>
        <end position="432"/>
    </location>
</feature>
<evidence type="ECO:0000256" key="6">
    <source>
        <dbReference type="SAM" id="MobiDB-lite"/>
    </source>
</evidence>
<feature type="region of interest" description="Disordered" evidence="6">
    <location>
        <begin position="476"/>
        <end position="501"/>
    </location>
</feature>